<dbReference type="Gene3D" id="3.10.560.10">
    <property type="entry name" value="Outer membrane lipoprotein wza domain like"/>
    <property type="match status" value="1"/>
</dbReference>
<dbReference type="Pfam" id="PF10531">
    <property type="entry name" value="SLBB"/>
    <property type="match status" value="1"/>
</dbReference>
<dbReference type="InterPro" id="IPR019554">
    <property type="entry name" value="Soluble_ligand-bd"/>
</dbReference>
<protein>
    <submittedName>
        <fullName evidence="3">ComEA protein</fullName>
    </submittedName>
</protein>
<dbReference type="Proteomes" id="UP000481043">
    <property type="component" value="Unassembled WGS sequence"/>
</dbReference>
<feature type="domain" description="Helix-hairpin-helix DNA-binding motif class 1" evidence="2">
    <location>
        <begin position="157"/>
        <end position="176"/>
    </location>
</feature>
<dbReference type="RefSeq" id="WP_163179122.1">
    <property type="nucleotide sequence ID" value="NZ_JAAIWM010000002.1"/>
</dbReference>
<keyword evidence="1" id="KW-1133">Transmembrane helix</keyword>
<feature type="transmembrane region" description="Helical" evidence="1">
    <location>
        <begin position="12"/>
        <end position="30"/>
    </location>
</feature>
<sequence>MFLLYFNRRKWILICIPTIIIMILIIFFIVKSVPSEEEYETWEQTVASAAAVEEPIVEQEQKEVVQEVTTIFVDVKGEVLSPGVYEVNGESRVQDLIKLAGGFTSLADRNGVNLAQRVQDEMVIYVPALGESQSVWTDKGNQSNSSALININVAEQAELETLPGIGPSKAAAIIAYREENGSFKTIEDLGLVSGIGDKSLEKLREYITTH</sequence>
<dbReference type="Gene3D" id="1.10.150.310">
    <property type="entry name" value="Tex RuvX-like domain-like"/>
    <property type="match status" value="1"/>
</dbReference>
<evidence type="ECO:0000259" key="2">
    <source>
        <dbReference type="SMART" id="SM00278"/>
    </source>
</evidence>
<dbReference type="Pfam" id="PF12836">
    <property type="entry name" value="HHH_3"/>
    <property type="match status" value="1"/>
</dbReference>
<dbReference type="InterPro" id="IPR004509">
    <property type="entry name" value="Competence_ComEA_HhH"/>
</dbReference>
<evidence type="ECO:0000313" key="4">
    <source>
        <dbReference type="Proteomes" id="UP000481043"/>
    </source>
</evidence>
<dbReference type="InterPro" id="IPR003583">
    <property type="entry name" value="Hlx-hairpin-Hlx_DNA-bd_motif"/>
</dbReference>
<dbReference type="AlphaFoldDB" id="A0A6M0Q5Q6"/>
<gene>
    <name evidence="3" type="ORF">G4D63_08000</name>
</gene>
<evidence type="ECO:0000313" key="3">
    <source>
        <dbReference type="EMBL" id="NEY71687.1"/>
    </source>
</evidence>
<dbReference type="SUPFAM" id="SSF47781">
    <property type="entry name" value="RuvA domain 2-like"/>
    <property type="match status" value="1"/>
</dbReference>
<organism evidence="3 4">
    <name type="scientific">Bacillus mesophilus</name>
    <dbReference type="NCBI Taxonomy" id="1808955"/>
    <lineage>
        <taxon>Bacteria</taxon>
        <taxon>Bacillati</taxon>
        <taxon>Bacillota</taxon>
        <taxon>Bacilli</taxon>
        <taxon>Bacillales</taxon>
        <taxon>Bacillaceae</taxon>
        <taxon>Bacillus</taxon>
    </lineage>
</organism>
<dbReference type="GO" id="GO:0006281">
    <property type="term" value="P:DNA repair"/>
    <property type="evidence" value="ECO:0007669"/>
    <property type="project" value="InterPro"/>
</dbReference>
<dbReference type="PANTHER" id="PTHR21180">
    <property type="entry name" value="ENDONUCLEASE/EXONUCLEASE/PHOSPHATASE FAMILY DOMAIN-CONTAINING PROTEIN 1"/>
    <property type="match status" value="1"/>
</dbReference>
<keyword evidence="4" id="KW-1185">Reference proteome</keyword>
<dbReference type="NCBIfam" id="TIGR00426">
    <property type="entry name" value="competence protein ComEA helix-hairpin-helix repeat region"/>
    <property type="match status" value="1"/>
</dbReference>
<dbReference type="GO" id="GO:0015627">
    <property type="term" value="C:type II protein secretion system complex"/>
    <property type="evidence" value="ECO:0007669"/>
    <property type="project" value="TreeGrafter"/>
</dbReference>
<dbReference type="PANTHER" id="PTHR21180:SF32">
    <property type="entry name" value="ENDONUCLEASE_EXONUCLEASE_PHOSPHATASE FAMILY DOMAIN-CONTAINING PROTEIN 1"/>
    <property type="match status" value="1"/>
</dbReference>
<dbReference type="GO" id="GO:0003677">
    <property type="term" value="F:DNA binding"/>
    <property type="evidence" value="ECO:0007669"/>
    <property type="project" value="InterPro"/>
</dbReference>
<dbReference type="InterPro" id="IPR051675">
    <property type="entry name" value="Endo/Exo/Phosphatase_dom_1"/>
</dbReference>
<proteinExistence type="predicted"/>
<feature type="domain" description="Helix-hairpin-helix DNA-binding motif class 1" evidence="2">
    <location>
        <begin position="187"/>
        <end position="206"/>
    </location>
</feature>
<dbReference type="SMART" id="SM00278">
    <property type="entry name" value="HhH1"/>
    <property type="match status" value="2"/>
</dbReference>
<evidence type="ECO:0000256" key="1">
    <source>
        <dbReference type="SAM" id="Phobius"/>
    </source>
</evidence>
<dbReference type="InterPro" id="IPR010994">
    <property type="entry name" value="RuvA_2-like"/>
</dbReference>
<reference evidence="3 4" key="1">
    <citation type="submission" date="2020-02" db="EMBL/GenBank/DDBJ databases">
        <title>Bacillus aquiflavi sp. nov., isolated from yellow water of strong flavor Chinese baijiu in Yibin region of China.</title>
        <authorList>
            <person name="Xie J."/>
        </authorList>
    </citation>
    <scope>NUCLEOTIDE SEQUENCE [LARGE SCALE GENOMIC DNA]</scope>
    <source>
        <strain evidence="3 4">SA4</strain>
    </source>
</reference>
<name>A0A6M0Q5Q6_9BACI</name>
<keyword evidence="1" id="KW-0812">Transmembrane</keyword>
<accession>A0A6M0Q5Q6</accession>
<dbReference type="GO" id="GO:0015628">
    <property type="term" value="P:protein secretion by the type II secretion system"/>
    <property type="evidence" value="ECO:0007669"/>
    <property type="project" value="TreeGrafter"/>
</dbReference>
<comment type="caution">
    <text evidence="3">The sequence shown here is derived from an EMBL/GenBank/DDBJ whole genome shotgun (WGS) entry which is preliminary data.</text>
</comment>
<dbReference type="EMBL" id="JAAIWM010000002">
    <property type="protein sequence ID" value="NEY71687.1"/>
    <property type="molecule type" value="Genomic_DNA"/>
</dbReference>
<keyword evidence="1" id="KW-0472">Membrane</keyword>